<dbReference type="OrthoDB" id="3945550at2759"/>
<dbReference type="AlphaFoldDB" id="A0A5N5WZG6"/>
<name>A0A5N5WZG6_9EURO</name>
<gene>
    <name evidence="1" type="ORF">BDV29DRAFT_176079</name>
</gene>
<reference evidence="1 2" key="1">
    <citation type="submission" date="2019-04" db="EMBL/GenBank/DDBJ databases">
        <title>Friends and foes A comparative genomics study of 23 Aspergillus species from section Flavi.</title>
        <authorList>
            <consortium name="DOE Joint Genome Institute"/>
            <person name="Kjaerbolling I."/>
            <person name="Vesth T."/>
            <person name="Frisvad J.C."/>
            <person name="Nybo J.L."/>
            <person name="Theobald S."/>
            <person name="Kildgaard S."/>
            <person name="Isbrandt T."/>
            <person name="Kuo A."/>
            <person name="Sato A."/>
            <person name="Lyhne E.K."/>
            <person name="Kogle M.E."/>
            <person name="Wiebenga A."/>
            <person name="Kun R.S."/>
            <person name="Lubbers R.J."/>
            <person name="Makela M.R."/>
            <person name="Barry K."/>
            <person name="Chovatia M."/>
            <person name="Clum A."/>
            <person name="Daum C."/>
            <person name="Haridas S."/>
            <person name="He G."/>
            <person name="LaButti K."/>
            <person name="Lipzen A."/>
            <person name="Mondo S."/>
            <person name="Riley R."/>
            <person name="Salamov A."/>
            <person name="Simmons B.A."/>
            <person name="Magnuson J.K."/>
            <person name="Henrissat B."/>
            <person name="Mortensen U.H."/>
            <person name="Larsen T.O."/>
            <person name="Devries R.P."/>
            <person name="Grigoriev I.V."/>
            <person name="Machida M."/>
            <person name="Baker S.E."/>
            <person name="Andersen M.R."/>
        </authorList>
    </citation>
    <scope>NUCLEOTIDE SEQUENCE [LARGE SCALE GENOMIC DNA]</scope>
    <source>
        <strain evidence="1 2">CBS 151.66</strain>
    </source>
</reference>
<sequence>MSEITTGPGRKFLKYGRRLELMCVTTPWHPSEKAEALWATKDFSLSLHYLDAKTAIGSFLNQ</sequence>
<evidence type="ECO:0000313" key="1">
    <source>
        <dbReference type="EMBL" id="KAB8073105.1"/>
    </source>
</evidence>
<proteinExistence type="predicted"/>
<evidence type="ECO:0000313" key="2">
    <source>
        <dbReference type="Proteomes" id="UP000326565"/>
    </source>
</evidence>
<organism evidence="1 2">
    <name type="scientific">Aspergillus leporis</name>
    <dbReference type="NCBI Taxonomy" id="41062"/>
    <lineage>
        <taxon>Eukaryota</taxon>
        <taxon>Fungi</taxon>
        <taxon>Dikarya</taxon>
        <taxon>Ascomycota</taxon>
        <taxon>Pezizomycotina</taxon>
        <taxon>Eurotiomycetes</taxon>
        <taxon>Eurotiomycetidae</taxon>
        <taxon>Eurotiales</taxon>
        <taxon>Aspergillaceae</taxon>
        <taxon>Aspergillus</taxon>
        <taxon>Aspergillus subgen. Circumdati</taxon>
    </lineage>
</organism>
<keyword evidence="2" id="KW-1185">Reference proteome</keyword>
<dbReference type="Proteomes" id="UP000326565">
    <property type="component" value="Unassembled WGS sequence"/>
</dbReference>
<dbReference type="EMBL" id="ML732233">
    <property type="protein sequence ID" value="KAB8073105.1"/>
    <property type="molecule type" value="Genomic_DNA"/>
</dbReference>
<accession>A0A5N5WZG6</accession>
<protein>
    <submittedName>
        <fullName evidence="1">Uncharacterized protein</fullName>
    </submittedName>
</protein>